<feature type="coiled-coil region" evidence="1">
    <location>
        <begin position="771"/>
        <end position="833"/>
    </location>
</feature>
<dbReference type="PANTHER" id="PTHR23159:SF31">
    <property type="entry name" value="CENTROSOME-ASSOCIATED PROTEIN CEP250 ISOFORM X1"/>
    <property type="match status" value="1"/>
</dbReference>
<dbReference type="Proteomes" id="UP000822476">
    <property type="component" value="Unassembled WGS sequence"/>
</dbReference>
<organism evidence="2 3">
    <name type="scientific">Paragonimus skrjabini miyazakii</name>
    <dbReference type="NCBI Taxonomy" id="59628"/>
    <lineage>
        <taxon>Eukaryota</taxon>
        <taxon>Metazoa</taxon>
        <taxon>Spiralia</taxon>
        <taxon>Lophotrochozoa</taxon>
        <taxon>Platyhelminthes</taxon>
        <taxon>Trematoda</taxon>
        <taxon>Digenea</taxon>
        <taxon>Plagiorchiida</taxon>
        <taxon>Troglotremata</taxon>
        <taxon>Troglotrematidae</taxon>
        <taxon>Paragonimus</taxon>
    </lineage>
</organism>
<gene>
    <name evidence="2" type="ORF">EG68_11243</name>
</gene>
<dbReference type="AlphaFoldDB" id="A0A8S9YPL0"/>
<feature type="coiled-coil region" evidence="1">
    <location>
        <begin position="421"/>
        <end position="491"/>
    </location>
</feature>
<proteinExistence type="predicted"/>
<dbReference type="PANTHER" id="PTHR23159">
    <property type="entry name" value="CENTROSOMAL PROTEIN 2"/>
    <property type="match status" value="1"/>
</dbReference>
<dbReference type="EMBL" id="JTDE01009169">
    <property type="protein sequence ID" value="KAF7234526.1"/>
    <property type="molecule type" value="Genomic_DNA"/>
</dbReference>
<sequence>MTDVNESEKLMELLKTEQERVTKLKQLVIKEKKTVAHLNSEVVKLTAELGSSCRVCTNFESGLDQLICDIATPNSGSFGVVTSEAMRLESHKEYEELKACSTSCDMLNTVENAISSAKKKVEMLVDELTSSRQRERFQFDRLRQLESDLEVLRPLETEINEIKASFNLANQRVEGLCTELSECRISLNLEKDKTEKLRNVINEMDSSRADFEELCRTENLQLGKELEKLREQYTLKCTESDVLNQRVVDLASNLQTMKKQVTAERYTFPILIDSNDSLLHTVTEVNHQDWCSFLLRYLRPILDSMHERHSTDKEHEFLVNCVNYINQQLARTNQAVNSPSPDVEGLTDQSHQRNSMTSLTLEDLKQFFEQIQILFNLDCECLSSREILNAHFEHILSKVRDLVTQKQTVECKRDISTQPGINDNAQKLQDLEAKVRELETYAADQCDRAKCYAVELAQRVERQSADYDQLIRDKEAEISELRESCDRLLEDVTVYTDCCYSLMNFYCATCPNLFPEENSTDWSKFASELKSNENTINGRELSHMLNKFVRELTKVLERSINEGDLDCTEPVVVPVVTRQELSDYAVQTEEVSDSKDALTQALVQLGQANKQAADAQKALTEAHGESIKQEEKMQRMKSMLLRLKMDESEHQKAVAELENAKVTIEALHVDLDAVEQKLEHATLENERHKQSLVSLRDNVEQARRESANLRSDRDFAIDRLNKLQNEFSAYKIKALHALRGTQMANDSVMPVHGVHTSRCETTEEPQNYPNAEAYTSELKRLNEQLVAAQQHAEESSLKTTLVCTERDLLREELTELKHKYSDLLADCKEQQQRWEAQLATVSKVQDHHSMITRERELEALLKTERESFELRLRSQAEEHREALE</sequence>
<keyword evidence="3" id="KW-1185">Reference proteome</keyword>
<evidence type="ECO:0000313" key="3">
    <source>
        <dbReference type="Proteomes" id="UP000822476"/>
    </source>
</evidence>
<name>A0A8S9YPL0_9TREM</name>
<evidence type="ECO:0000256" key="1">
    <source>
        <dbReference type="SAM" id="Coils"/>
    </source>
</evidence>
<protein>
    <submittedName>
        <fullName evidence="2">Uncharacterized protein</fullName>
    </submittedName>
</protein>
<feature type="coiled-coil region" evidence="1">
    <location>
        <begin position="605"/>
        <end position="726"/>
    </location>
</feature>
<comment type="caution">
    <text evidence="2">The sequence shown here is derived from an EMBL/GenBank/DDBJ whole genome shotgun (WGS) entry which is preliminary data.</text>
</comment>
<keyword evidence="1" id="KW-0175">Coiled coil</keyword>
<dbReference type="OrthoDB" id="1926336at2759"/>
<accession>A0A8S9YPL0</accession>
<reference evidence="2" key="1">
    <citation type="submission" date="2019-07" db="EMBL/GenBank/DDBJ databases">
        <title>Annotation for the trematode Paragonimus miyazaki's.</title>
        <authorList>
            <person name="Choi Y.-J."/>
        </authorList>
    </citation>
    <scope>NUCLEOTIDE SEQUENCE</scope>
    <source>
        <strain evidence="2">Japan</strain>
    </source>
</reference>
<evidence type="ECO:0000313" key="2">
    <source>
        <dbReference type="EMBL" id="KAF7234526.1"/>
    </source>
</evidence>